<feature type="domain" description="PI3K/PI4K catalytic" evidence="9">
    <location>
        <begin position="1515"/>
        <end position="1843"/>
    </location>
</feature>
<keyword evidence="7" id="KW-0067">ATP-binding</keyword>
<evidence type="ECO:0000256" key="5">
    <source>
        <dbReference type="ARBA" id="ARBA00022763"/>
    </source>
</evidence>
<dbReference type="GO" id="GO:0005634">
    <property type="term" value="C:nucleus"/>
    <property type="evidence" value="ECO:0007669"/>
    <property type="project" value="UniProtKB-SubCell"/>
</dbReference>
<dbReference type="Proteomes" id="UP000887574">
    <property type="component" value="Unplaced"/>
</dbReference>
<keyword evidence="8" id="KW-0539">Nucleus</keyword>
<keyword evidence="6" id="KW-0418">Kinase</keyword>
<evidence type="ECO:0000256" key="7">
    <source>
        <dbReference type="ARBA" id="ARBA00022840"/>
    </source>
</evidence>
<dbReference type="PROSITE" id="PS00915">
    <property type="entry name" value="PI3_4_KINASE_1"/>
    <property type="match status" value="1"/>
</dbReference>
<evidence type="ECO:0000256" key="2">
    <source>
        <dbReference type="ARBA" id="ARBA00012513"/>
    </source>
</evidence>
<dbReference type="InterPro" id="IPR038980">
    <property type="entry name" value="ATM_plant"/>
</dbReference>
<dbReference type="PROSITE" id="PS50290">
    <property type="entry name" value="PI3_4_KINASE_3"/>
    <property type="match status" value="1"/>
</dbReference>
<keyword evidence="11" id="KW-1185">Reference proteome</keyword>
<dbReference type="SMART" id="SM00146">
    <property type="entry name" value="PI3Kc"/>
    <property type="match status" value="1"/>
</dbReference>
<dbReference type="Pfam" id="PF00454">
    <property type="entry name" value="PI3_PI4_kinase"/>
    <property type="match status" value="1"/>
</dbReference>
<dbReference type="InterPro" id="IPR003152">
    <property type="entry name" value="FATC_dom"/>
</dbReference>
<evidence type="ECO:0000256" key="8">
    <source>
        <dbReference type="ARBA" id="ARBA00023242"/>
    </source>
</evidence>
<dbReference type="PANTHER" id="PTHR37079:SF4">
    <property type="entry name" value="SERINE_THREONINE-PROTEIN KINASE ATM"/>
    <property type="match status" value="1"/>
</dbReference>
<dbReference type="InterPro" id="IPR011009">
    <property type="entry name" value="Kinase-like_dom_sf"/>
</dbReference>
<dbReference type="Gene3D" id="3.30.1010.10">
    <property type="entry name" value="Phosphatidylinositol 3-kinase Catalytic Subunit, Chain A, domain 4"/>
    <property type="match status" value="1"/>
</dbReference>
<evidence type="ECO:0000259" key="9">
    <source>
        <dbReference type="PROSITE" id="PS50290"/>
    </source>
</evidence>
<dbReference type="WBParaSite" id="jg13361">
    <property type="protein sequence ID" value="jg13361"/>
    <property type="gene ID" value="jg13361"/>
</dbReference>
<reference evidence="12" key="1">
    <citation type="submission" date="2022-11" db="UniProtKB">
        <authorList>
            <consortium name="WormBaseParasite"/>
        </authorList>
    </citation>
    <scope>IDENTIFICATION</scope>
</reference>
<name>A0A915CWD5_9BILA</name>
<organism evidence="11 12">
    <name type="scientific">Ditylenchus dipsaci</name>
    <dbReference type="NCBI Taxonomy" id="166011"/>
    <lineage>
        <taxon>Eukaryota</taxon>
        <taxon>Metazoa</taxon>
        <taxon>Ecdysozoa</taxon>
        <taxon>Nematoda</taxon>
        <taxon>Chromadorea</taxon>
        <taxon>Rhabditida</taxon>
        <taxon>Tylenchina</taxon>
        <taxon>Tylenchomorpha</taxon>
        <taxon>Sphaerularioidea</taxon>
        <taxon>Anguinidae</taxon>
        <taxon>Anguininae</taxon>
        <taxon>Ditylenchus</taxon>
    </lineage>
</organism>
<dbReference type="Pfam" id="PF02260">
    <property type="entry name" value="FATC"/>
    <property type="match status" value="1"/>
</dbReference>
<evidence type="ECO:0000259" key="10">
    <source>
        <dbReference type="PROSITE" id="PS51190"/>
    </source>
</evidence>
<dbReference type="PANTHER" id="PTHR37079">
    <property type="entry name" value="SERINE/THREONINE-PROTEIN KINASE ATM"/>
    <property type="match status" value="1"/>
</dbReference>
<dbReference type="GO" id="GO:0005524">
    <property type="term" value="F:ATP binding"/>
    <property type="evidence" value="ECO:0007669"/>
    <property type="project" value="UniProtKB-KW"/>
</dbReference>
<evidence type="ECO:0000256" key="6">
    <source>
        <dbReference type="ARBA" id="ARBA00022777"/>
    </source>
</evidence>
<keyword evidence="5" id="KW-0227">DNA damage</keyword>
<feature type="domain" description="FATC" evidence="10">
    <location>
        <begin position="1830"/>
        <end position="1862"/>
    </location>
</feature>
<dbReference type="Gene3D" id="1.10.1070.11">
    <property type="entry name" value="Phosphatidylinositol 3-/4-kinase, catalytic domain"/>
    <property type="match status" value="1"/>
</dbReference>
<evidence type="ECO:0000256" key="1">
    <source>
        <dbReference type="ARBA" id="ARBA00004123"/>
    </source>
</evidence>
<dbReference type="GO" id="GO:0006974">
    <property type="term" value="P:DNA damage response"/>
    <property type="evidence" value="ECO:0007669"/>
    <property type="project" value="UniProtKB-KW"/>
</dbReference>
<keyword evidence="4" id="KW-0547">Nucleotide-binding</keyword>
<accession>A0A915CWD5</accession>
<evidence type="ECO:0000313" key="12">
    <source>
        <dbReference type="WBParaSite" id="jg13361"/>
    </source>
</evidence>
<dbReference type="SUPFAM" id="SSF56112">
    <property type="entry name" value="Protein kinase-like (PK-like)"/>
    <property type="match status" value="1"/>
</dbReference>
<evidence type="ECO:0000256" key="3">
    <source>
        <dbReference type="ARBA" id="ARBA00022679"/>
    </source>
</evidence>
<keyword evidence="3" id="KW-0808">Transferase</keyword>
<comment type="subcellular location">
    <subcellularLocation>
        <location evidence="1">Nucleus</location>
    </subcellularLocation>
</comment>
<dbReference type="InterPro" id="IPR018936">
    <property type="entry name" value="PI3/4_kinase_CS"/>
</dbReference>
<dbReference type="InterPro" id="IPR000403">
    <property type="entry name" value="PI3/4_kinase_cat_dom"/>
</dbReference>
<evidence type="ECO:0000313" key="11">
    <source>
        <dbReference type="Proteomes" id="UP000887574"/>
    </source>
</evidence>
<dbReference type="GO" id="GO:0004674">
    <property type="term" value="F:protein serine/threonine kinase activity"/>
    <property type="evidence" value="ECO:0007669"/>
    <property type="project" value="UniProtKB-EC"/>
</dbReference>
<evidence type="ECO:0000256" key="4">
    <source>
        <dbReference type="ARBA" id="ARBA00022741"/>
    </source>
</evidence>
<dbReference type="InterPro" id="IPR036940">
    <property type="entry name" value="PI3/4_kinase_cat_sf"/>
</dbReference>
<proteinExistence type="predicted"/>
<protein>
    <recommendedName>
        <fullName evidence="2">non-specific serine/threonine protein kinase</fullName>
        <ecNumber evidence="2">2.7.11.1</ecNumber>
    </recommendedName>
</protein>
<dbReference type="PROSITE" id="PS51190">
    <property type="entry name" value="FATC"/>
    <property type="match status" value="1"/>
</dbReference>
<sequence length="1862" mass="212855">MGKEWCFRSQLISSLLSCSESHLTLDLSELLVSLVSYIPSSVRKLNDNDIDCKSELEYADLLAEFYCSRRSLPSSKNNLSTKRETESPIQVIDSLVIVCAKSIETILRLESTEVEKKFQLWRISTIMLEKLKICECSTTGSMRETQMMLDQFVVDSNIFAGGVLNCPIKQFVEGAANSGLSLLYAFVVHWNQRIPDNFVKGTLENFEGNCSPAVEDLLLTISDNVSFFDLLRILQRFGQKLSPSNLMCVVEHLMQRVEDHSLNNSAENISPSQAAVQRAFFSTNRRELSDGQQTLFKSLAAHEILRVLNCLRLHAVDERWFKLSEFLVENAQSKMLAIRFGFLYPLPRHMSRAEDCFRVLSARIRGKSRDQFVFLKNCLSDEALHNIRPEIFKELLLGFPSANCIEFIQNFEVRYQQYGDVLTYLFNIADEKCFDAPEIDRFFSQKLSQPFARYLLDPLLPLQISHFPGIFCLPQKMLVELTRRTSFAEELLNLFQREFPVECSSNDDMAFAIANDIFSICRVLFSQLIGSFQCSDFYLQDLYDRWFYFVSKTAETEFFFPRIHLLALPSIDSLVDFRTQYPVTWHFLSSCAISLDEDDHALKEVQYSGGSDLYLDLAREYSRIFVETNTMENLSNFLGFSSKLPILNNTIDQDLTSSVFDVIMLRGYWQYIRRSISDQDLCESKLCFLCRLHFFYPWLRAEIEPLISLYPSSEIKRIQEAMLCSLCSRGTLSEFTVQISRILLFRSSSIDPPIVSGALYNCAFKSLVDDCGNALVKRISLDPTADCSAGNAISEVVVDAYELLLFLQRSRCVAAFPQELQDFVRTARHYPVYATLLIPHVVRGLSGASSEKQCKAVIDELNVSINALESKQTEFNEVENLFLIAIVALAEFWLVSMPHLSILPLVRCLVKAKLYRNAHYFLRYYMDFFFCNLPSRILFHLQTEEDKHFLETVKDEHLREELLELLVQIFIGTNDPVPLTAIPLFAKINTDARIFVAESNHDWGALSGLCGSSFRNEGKMIDAYYYLGSQNIRNCSVEAHYASVIKLASWDQLSDVSNQISFPKSAQTHWQSIYRATKLIHDRKRSPIGSSLTCFAESLKQSNRHLLDLKRLDQLRDIVILNNYLKVKTSQEQLITNWGQSSLAILSSWEIARNVSQQGKYLPALMNIIIKRSRELRKLHSYQRAKVLIASKESSSSLMAGYFLKRVIHEFDSAAVSIDAAISVDDFDSLNDGSEISLLKIRSYVLLSRISPNDEKAMENLKEACKQSAVFTEKYPSMCSKNFVKYATFAEKRYWELREFSETPAFALKKEAISQWQAEINLSNSKGSNVSKGETCRREREIECEKVDVKAVEDERNTYLRESSKYYLNALVLGSLETGCSDAILIHRFAALLMQNVDDEELSRFSMDYLSFSTGLPIAALVSKIALNVVRDYPYHCLNDLLFYLSSSDSRKKNHIGSPQETCSERGKQLYKISARQKILSELSTLQSVPIPVLTQKLTKAGDFDVSSLVSFQYIQNTFELADGLSTPKVIVVTGSDGVKYKLIFKKEDIRQDGLIQQLFLVSNLLMQKSKVLSSLAKSFKPLRQYNVLPLDGQNGIIEWCQGTQSICGYLAGHDKKGGAHLKYRPKEPSVFDLRFELSKLDLSRPCRCREFLAICNKISPVFRYFFYEKFSKLEIFHQKVEAYTRSLAQWSAVCYVVGLGDRHLTNILIDEEGELVHIDLGQVFEYSKRMLKQPEKVPFRLTREMVDPILLDGIHGKLKRIACETLKTMRENAQVLIGISSLILYDPISSLKSRLSLDKRMDKAQRNLFAECAISRLKEKLAGRDLTYAEMNAEEQMTRLIADARNPENLCQMFAGWLAFL</sequence>
<dbReference type="SMART" id="SM01343">
    <property type="entry name" value="FATC"/>
    <property type="match status" value="1"/>
</dbReference>
<dbReference type="EC" id="2.7.11.1" evidence="2"/>